<name>A0A1H6U8Z0_9GAMM</name>
<dbReference type="InterPro" id="IPR004682">
    <property type="entry name" value="TRAP_DctP"/>
</dbReference>
<dbReference type="NCBIfam" id="TIGR00787">
    <property type="entry name" value="dctP"/>
    <property type="match status" value="1"/>
</dbReference>
<dbReference type="CDD" id="cd13674">
    <property type="entry name" value="PBP2_TRAP_SBP_like_1"/>
    <property type="match status" value="1"/>
</dbReference>
<organism evidence="5 6">
    <name type="scientific">Allopseudospirillum japonicum</name>
    <dbReference type="NCBI Taxonomy" id="64971"/>
    <lineage>
        <taxon>Bacteria</taxon>
        <taxon>Pseudomonadati</taxon>
        <taxon>Pseudomonadota</taxon>
        <taxon>Gammaproteobacteria</taxon>
        <taxon>Oceanospirillales</taxon>
        <taxon>Oceanospirillaceae</taxon>
        <taxon>Allopseudospirillum</taxon>
    </lineage>
</organism>
<dbReference type="NCBIfam" id="NF037995">
    <property type="entry name" value="TRAP_S1"/>
    <property type="match status" value="1"/>
</dbReference>
<gene>
    <name evidence="5" type="ORF">SAMN05421831_11431</name>
</gene>
<dbReference type="GO" id="GO:0055085">
    <property type="term" value="P:transmembrane transport"/>
    <property type="evidence" value="ECO:0007669"/>
    <property type="project" value="InterPro"/>
</dbReference>
<dbReference type="Gene3D" id="3.40.190.170">
    <property type="entry name" value="Bacterial extracellular solute-binding protein, family 7"/>
    <property type="match status" value="1"/>
</dbReference>
<accession>A0A1H6U8Z0</accession>
<dbReference type="PANTHER" id="PTHR33376:SF7">
    <property type="entry name" value="C4-DICARBOXYLATE-BINDING PROTEIN DCTB"/>
    <property type="match status" value="1"/>
</dbReference>
<evidence type="ECO:0000313" key="6">
    <source>
        <dbReference type="Proteomes" id="UP000242999"/>
    </source>
</evidence>
<dbReference type="GO" id="GO:0015740">
    <property type="term" value="P:C4-dicarboxylate transport"/>
    <property type="evidence" value="ECO:0007669"/>
    <property type="project" value="TreeGrafter"/>
</dbReference>
<dbReference type="InterPro" id="IPR018389">
    <property type="entry name" value="DctP_fam"/>
</dbReference>
<dbReference type="PANTHER" id="PTHR33376">
    <property type="match status" value="1"/>
</dbReference>
<dbReference type="GO" id="GO:0030288">
    <property type="term" value="C:outer membrane-bounded periplasmic space"/>
    <property type="evidence" value="ECO:0007669"/>
    <property type="project" value="InterPro"/>
</dbReference>
<evidence type="ECO:0000256" key="3">
    <source>
        <dbReference type="ARBA" id="ARBA00022729"/>
    </source>
</evidence>
<dbReference type="PIRSF" id="PIRSF006470">
    <property type="entry name" value="DctB"/>
    <property type="match status" value="1"/>
</dbReference>
<keyword evidence="6" id="KW-1185">Reference proteome</keyword>
<protein>
    <submittedName>
        <fullName evidence="5">C4-dicarboxylate-binding protein DctP</fullName>
    </submittedName>
</protein>
<keyword evidence="3 4" id="KW-0732">Signal</keyword>
<comment type="similarity">
    <text evidence="1">Belongs to the bacterial solute-binding protein 7 family.</text>
</comment>
<feature type="signal peptide" evidence="4">
    <location>
        <begin position="1"/>
        <end position="31"/>
    </location>
</feature>
<dbReference type="RefSeq" id="WP_093311899.1">
    <property type="nucleotide sequence ID" value="NZ_FNYH01000014.1"/>
</dbReference>
<proteinExistence type="inferred from homology"/>
<evidence type="ECO:0000256" key="1">
    <source>
        <dbReference type="ARBA" id="ARBA00009023"/>
    </source>
</evidence>
<evidence type="ECO:0000256" key="4">
    <source>
        <dbReference type="SAM" id="SignalP"/>
    </source>
</evidence>
<dbReference type="Proteomes" id="UP000242999">
    <property type="component" value="Unassembled WGS sequence"/>
</dbReference>
<dbReference type="STRING" id="64971.SAMN05421831_11431"/>
<dbReference type="Pfam" id="PF03480">
    <property type="entry name" value="DctP"/>
    <property type="match status" value="1"/>
</dbReference>
<feature type="chain" id="PRO_5017178642" evidence="4">
    <location>
        <begin position="32"/>
        <end position="343"/>
    </location>
</feature>
<dbReference type="OrthoDB" id="8690069at2"/>
<keyword evidence="2" id="KW-0813">Transport</keyword>
<sequence length="343" mass="38360">MHLKAFAKKSTRSTTLAAAITLVAGSLLTSAANLWAATPITVKFAHVVAENTPKGKAALRFQELMHERLGDKVKVEVYPNSQLFGDDKVLEAMLLGDVQIAAPSLSKFQKYTKQLQIFDLPFLFKDMAAVDRFQQGPVGQKLLTSLERKGLMGLGYIHNGMKHLSAYDPIRVPADAAGKKFRIQTSDVLAAQFEAVDAVPLKKPFSEVFTLLQTRAIDGTENPWTNIYSKKFFEVQPYITETNHGLLDYMVVTSARFWKKLPDEVRTEMKKAMDEAIAYGNQVAREQEEKDRQLIIDSGVTQVISIGEQERALWVEAMRPVWKEFEKEIGADVIQAALDANQP</sequence>
<dbReference type="InterPro" id="IPR038404">
    <property type="entry name" value="TRAP_DctP_sf"/>
</dbReference>
<dbReference type="EMBL" id="FNYH01000014">
    <property type="protein sequence ID" value="SEI87074.1"/>
    <property type="molecule type" value="Genomic_DNA"/>
</dbReference>
<dbReference type="FunFam" id="3.40.190.170:FF:000001">
    <property type="entry name" value="TRAP dicarboxylate transporter, DctP subunit"/>
    <property type="match status" value="1"/>
</dbReference>
<evidence type="ECO:0000256" key="2">
    <source>
        <dbReference type="ARBA" id="ARBA00022448"/>
    </source>
</evidence>
<dbReference type="AlphaFoldDB" id="A0A1H6U8Z0"/>
<evidence type="ECO:0000313" key="5">
    <source>
        <dbReference type="EMBL" id="SEI87074.1"/>
    </source>
</evidence>
<reference evidence="6" key="1">
    <citation type="submission" date="2016-10" db="EMBL/GenBank/DDBJ databases">
        <authorList>
            <person name="Varghese N."/>
            <person name="Submissions S."/>
        </authorList>
    </citation>
    <scope>NUCLEOTIDE SEQUENCE [LARGE SCALE GENOMIC DNA]</scope>
    <source>
        <strain evidence="6">DSM 7165</strain>
    </source>
</reference>